<dbReference type="GO" id="GO:0000155">
    <property type="term" value="F:phosphorelay sensor kinase activity"/>
    <property type="evidence" value="ECO:0007669"/>
    <property type="project" value="InterPro"/>
</dbReference>
<keyword evidence="9" id="KW-0812">Transmembrane</keyword>
<dbReference type="PANTHER" id="PTHR24421:SF10">
    <property type="entry name" value="NITRATE_NITRITE SENSOR PROTEIN NARQ"/>
    <property type="match status" value="1"/>
</dbReference>
<evidence type="ECO:0000256" key="7">
    <source>
        <dbReference type="ARBA" id="ARBA00022840"/>
    </source>
</evidence>
<dbReference type="InterPro" id="IPR036890">
    <property type="entry name" value="HATPase_C_sf"/>
</dbReference>
<keyword evidence="6 11" id="KW-0418">Kinase</keyword>
<keyword evidence="7" id="KW-0067">ATP-binding</keyword>
<dbReference type="InterPro" id="IPR011712">
    <property type="entry name" value="Sig_transdc_His_kin_sub3_dim/P"/>
</dbReference>
<evidence type="ECO:0000256" key="4">
    <source>
        <dbReference type="ARBA" id="ARBA00022679"/>
    </source>
</evidence>
<dbReference type="InterPro" id="IPR050482">
    <property type="entry name" value="Sensor_HK_TwoCompSys"/>
</dbReference>
<accession>A0A2V3W554</accession>
<protein>
    <recommendedName>
        <fullName evidence="2">histidine kinase</fullName>
        <ecNumber evidence="2">2.7.13.3</ecNumber>
    </recommendedName>
</protein>
<gene>
    <name evidence="11" type="ORF">DFR56_102214</name>
</gene>
<feature type="domain" description="Signal transduction histidine kinase subgroup 3 dimerisation and phosphoacceptor" evidence="10">
    <location>
        <begin position="187"/>
        <end position="248"/>
    </location>
</feature>
<dbReference type="CDD" id="cd16917">
    <property type="entry name" value="HATPase_UhpB-NarQ-NarX-like"/>
    <property type="match status" value="1"/>
</dbReference>
<dbReference type="AlphaFoldDB" id="A0A2V3W554"/>
<feature type="transmembrane region" description="Helical" evidence="9">
    <location>
        <begin position="7"/>
        <end position="26"/>
    </location>
</feature>
<reference evidence="11 12" key="1">
    <citation type="submission" date="2018-05" db="EMBL/GenBank/DDBJ databases">
        <title>Genomic Encyclopedia of Type Strains, Phase IV (KMG-IV): sequencing the most valuable type-strain genomes for metagenomic binning, comparative biology and taxonomic classification.</title>
        <authorList>
            <person name="Goeker M."/>
        </authorList>
    </citation>
    <scope>NUCLEOTIDE SEQUENCE [LARGE SCALE GENOMIC DNA]</scope>
    <source>
        <strain evidence="11 12">DSM 28556</strain>
    </source>
</reference>
<keyword evidence="12" id="KW-1185">Reference proteome</keyword>
<evidence type="ECO:0000256" key="9">
    <source>
        <dbReference type="SAM" id="Phobius"/>
    </source>
</evidence>
<sequence length="389" mass="45592">MIRVKSFFVWLTFYLVVWGASIFPLFEDLDQHIWRLLGVAFFFSLFFITPLFKENRQYLTISFCLQIGIVAFIFFPIETYNVNQFVLFIFVLLMAEATERLPVKQMVIVHLLSFLAIMVTFIFGSVSLMTFLFNIFFIIIVLAGFIFYKSRYVRYQYLLSQYEKLSSEFRTLKRRIVRDEESARQEERHMIGQEIHDSVGHKLTSLIMQLEAYRIQLETKDSPHVDRLKKLADESLEETRRAVKTYKQKEVGGLQGVMRLIRKLELESFIRVHFSVNHGAFAAPLTGEQSFTIYRAVQEGLTNMMKHSKTREAQITFDAPGGSIFRFEMTNPVKHTHNIKEGYGLISMRERLEKLGGGLETQRHEKQFILRGWVRLKERGDRHDSSASS</sequence>
<name>A0A2V3W554_9BACI</name>
<evidence type="ECO:0000313" key="12">
    <source>
        <dbReference type="Proteomes" id="UP000247978"/>
    </source>
</evidence>
<dbReference type="RefSeq" id="WP_244916425.1">
    <property type="nucleotide sequence ID" value="NZ_QJJQ01000002.1"/>
</dbReference>
<evidence type="ECO:0000259" key="10">
    <source>
        <dbReference type="Pfam" id="PF07730"/>
    </source>
</evidence>
<comment type="caution">
    <text evidence="11">The sequence shown here is derived from an EMBL/GenBank/DDBJ whole genome shotgun (WGS) entry which is preliminary data.</text>
</comment>
<comment type="catalytic activity">
    <reaction evidence="1">
        <text>ATP + protein L-histidine = ADP + protein N-phospho-L-histidine.</text>
        <dbReference type="EC" id="2.7.13.3"/>
    </reaction>
</comment>
<keyword evidence="9" id="KW-0472">Membrane</keyword>
<feature type="transmembrane region" description="Helical" evidence="9">
    <location>
        <begin position="107"/>
        <end position="125"/>
    </location>
</feature>
<dbReference type="Gene3D" id="3.30.565.10">
    <property type="entry name" value="Histidine kinase-like ATPase, C-terminal domain"/>
    <property type="match status" value="1"/>
</dbReference>
<dbReference type="GO" id="GO:0046983">
    <property type="term" value="F:protein dimerization activity"/>
    <property type="evidence" value="ECO:0007669"/>
    <property type="project" value="InterPro"/>
</dbReference>
<dbReference type="Proteomes" id="UP000247978">
    <property type="component" value="Unassembled WGS sequence"/>
</dbReference>
<dbReference type="Gene3D" id="1.20.5.1930">
    <property type="match status" value="1"/>
</dbReference>
<dbReference type="EMBL" id="QJJQ01000002">
    <property type="protein sequence ID" value="PXW89437.1"/>
    <property type="molecule type" value="Genomic_DNA"/>
</dbReference>
<dbReference type="GO" id="GO:0016020">
    <property type="term" value="C:membrane"/>
    <property type="evidence" value="ECO:0007669"/>
    <property type="project" value="InterPro"/>
</dbReference>
<evidence type="ECO:0000256" key="8">
    <source>
        <dbReference type="ARBA" id="ARBA00023012"/>
    </source>
</evidence>
<evidence type="ECO:0000256" key="2">
    <source>
        <dbReference type="ARBA" id="ARBA00012438"/>
    </source>
</evidence>
<evidence type="ECO:0000313" key="11">
    <source>
        <dbReference type="EMBL" id="PXW89437.1"/>
    </source>
</evidence>
<evidence type="ECO:0000256" key="6">
    <source>
        <dbReference type="ARBA" id="ARBA00022777"/>
    </source>
</evidence>
<keyword evidence="4" id="KW-0808">Transferase</keyword>
<proteinExistence type="predicted"/>
<keyword evidence="8" id="KW-0902">Two-component regulatory system</keyword>
<evidence type="ECO:0000256" key="1">
    <source>
        <dbReference type="ARBA" id="ARBA00000085"/>
    </source>
</evidence>
<dbReference type="EC" id="2.7.13.3" evidence="2"/>
<dbReference type="PANTHER" id="PTHR24421">
    <property type="entry name" value="NITRATE/NITRITE SENSOR PROTEIN NARX-RELATED"/>
    <property type="match status" value="1"/>
</dbReference>
<feature type="transmembrane region" description="Helical" evidence="9">
    <location>
        <begin position="32"/>
        <end position="51"/>
    </location>
</feature>
<keyword evidence="5" id="KW-0547">Nucleotide-binding</keyword>
<dbReference type="Pfam" id="PF07730">
    <property type="entry name" value="HisKA_3"/>
    <property type="match status" value="1"/>
</dbReference>
<keyword evidence="3" id="KW-0597">Phosphoprotein</keyword>
<evidence type="ECO:0000256" key="3">
    <source>
        <dbReference type="ARBA" id="ARBA00022553"/>
    </source>
</evidence>
<organism evidence="11 12">
    <name type="scientific">Pseudogracilibacillus auburnensis</name>
    <dbReference type="NCBI Taxonomy" id="1494959"/>
    <lineage>
        <taxon>Bacteria</taxon>
        <taxon>Bacillati</taxon>
        <taxon>Bacillota</taxon>
        <taxon>Bacilli</taxon>
        <taxon>Bacillales</taxon>
        <taxon>Bacillaceae</taxon>
        <taxon>Pseudogracilibacillus</taxon>
    </lineage>
</organism>
<dbReference type="GO" id="GO:0005524">
    <property type="term" value="F:ATP binding"/>
    <property type="evidence" value="ECO:0007669"/>
    <property type="project" value="UniProtKB-KW"/>
</dbReference>
<evidence type="ECO:0000256" key="5">
    <source>
        <dbReference type="ARBA" id="ARBA00022741"/>
    </source>
</evidence>
<feature type="transmembrane region" description="Helical" evidence="9">
    <location>
        <begin position="131"/>
        <end position="148"/>
    </location>
</feature>
<keyword evidence="9" id="KW-1133">Transmembrane helix</keyword>